<feature type="domain" description="Molybdopterin-guanine dinucleotide biosynthesis protein B (MobB)" evidence="1">
    <location>
        <begin position="15"/>
        <end position="130"/>
    </location>
</feature>
<gene>
    <name evidence="2" type="primary">mobB</name>
    <name evidence="2" type="ORF">GN277_21860</name>
</gene>
<dbReference type="NCBIfam" id="TIGR00176">
    <property type="entry name" value="mobB"/>
    <property type="match status" value="1"/>
</dbReference>
<dbReference type="Gene3D" id="3.40.50.300">
    <property type="entry name" value="P-loop containing nucleotide triphosphate hydrolases"/>
    <property type="match status" value="1"/>
</dbReference>
<dbReference type="GO" id="GO:0006777">
    <property type="term" value="P:Mo-molybdopterin cofactor biosynthetic process"/>
    <property type="evidence" value="ECO:0007669"/>
    <property type="project" value="InterPro"/>
</dbReference>
<keyword evidence="3" id="KW-1185">Reference proteome</keyword>
<dbReference type="GO" id="GO:0005525">
    <property type="term" value="F:GTP binding"/>
    <property type="evidence" value="ECO:0007669"/>
    <property type="project" value="InterPro"/>
</dbReference>
<sequence>MGDTAVTEKKRQRLVAVCGVKNSGKTTLLSRLVGELSKEGMKVAVIKHDGHDFTCDACGTDSYRLKEAGAYGTAVFSDFRIFVHKTGFKENEKDLIRMFPEADIIFIEGMKESSYPKIEVIREGISRAPVSNPMGRFLIVTDRDRTEYKEETAGFEEIQRIIEKIRNRR</sequence>
<organism evidence="2 3">
    <name type="scientific">Sporofaciens musculi</name>
    <dbReference type="NCBI Taxonomy" id="2681861"/>
    <lineage>
        <taxon>Bacteria</taxon>
        <taxon>Bacillati</taxon>
        <taxon>Bacillota</taxon>
        <taxon>Clostridia</taxon>
        <taxon>Lachnospirales</taxon>
        <taxon>Lachnospiraceae</taxon>
        <taxon>Sporofaciens</taxon>
    </lineage>
</organism>
<proteinExistence type="predicted"/>
<evidence type="ECO:0000259" key="1">
    <source>
        <dbReference type="Pfam" id="PF03205"/>
    </source>
</evidence>
<dbReference type="InterPro" id="IPR004435">
    <property type="entry name" value="MobB_dom"/>
</dbReference>
<evidence type="ECO:0000313" key="2">
    <source>
        <dbReference type="EMBL" id="MXP77899.1"/>
    </source>
</evidence>
<name>A0A7X3MK41_9FIRM</name>
<dbReference type="SUPFAM" id="SSF52540">
    <property type="entry name" value="P-loop containing nucleoside triphosphate hydrolases"/>
    <property type="match status" value="1"/>
</dbReference>
<accession>A0A7X3MK41</accession>
<dbReference type="PANTHER" id="PTHR40072:SF1">
    <property type="entry name" value="MOLYBDOPTERIN-GUANINE DINUCLEOTIDE BIOSYNTHESIS ADAPTER PROTEIN"/>
    <property type="match status" value="1"/>
</dbReference>
<dbReference type="CDD" id="cd03116">
    <property type="entry name" value="MobB"/>
    <property type="match status" value="1"/>
</dbReference>
<comment type="caution">
    <text evidence="2">The sequence shown here is derived from an EMBL/GenBank/DDBJ whole genome shotgun (WGS) entry which is preliminary data.</text>
</comment>
<dbReference type="RefSeq" id="WP_159753681.1">
    <property type="nucleotide sequence ID" value="NZ_WUQX01000001.1"/>
</dbReference>
<protein>
    <submittedName>
        <fullName evidence="2">Molybdopterin-guanine dinucleotide biosynthesis protein B</fullName>
    </submittedName>
</protein>
<reference evidence="2 3" key="1">
    <citation type="submission" date="2019-12" db="EMBL/GenBank/DDBJ databases">
        <title>Sporaefaciens musculi gen. nov., sp. nov., a novel bacterium isolated from the caecum of an obese mouse.</title>
        <authorList>
            <person name="Rasmussen T.S."/>
            <person name="Streidl T."/>
            <person name="Hitch T.C.A."/>
            <person name="Wortmann E."/>
            <person name="Deptula P."/>
            <person name="Hansen M."/>
            <person name="Nielsen D.S."/>
            <person name="Clavel T."/>
            <person name="Vogensen F.K."/>
        </authorList>
    </citation>
    <scope>NUCLEOTIDE SEQUENCE [LARGE SCALE GENOMIC DNA]</scope>
    <source>
        <strain evidence="2 3">WCA-9-b2</strain>
    </source>
</reference>
<dbReference type="InterPro" id="IPR052539">
    <property type="entry name" value="MGD_biosynthesis_adapter"/>
</dbReference>
<evidence type="ECO:0000313" key="3">
    <source>
        <dbReference type="Proteomes" id="UP000460412"/>
    </source>
</evidence>
<dbReference type="PANTHER" id="PTHR40072">
    <property type="entry name" value="MOLYBDOPTERIN-GUANINE DINUCLEOTIDE BIOSYNTHESIS ADAPTER PROTEIN-RELATED"/>
    <property type="match status" value="1"/>
</dbReference>
<dbReference type="Proteomes" id="UP000460412">
    <property type="component" value="Unassembled WGS sequence"/>
</dbReference>
<dbReference type="Pfam" id="PF03205">
    <property type="entry name" value="MobB"/>
    <property type="match status" value="1"/>
</dbReference>
<dbReference type="EMBL" id="WUQX01000001">
    <property type="protein sequence ID" value="MXP77899.1"/>
    <property type="molecule type" value="Genomic_DNA"/>
</dbReference>
<dbReference type="InterPro" id="IPR027417">
    <property type="entry name" value="P-loop_NTPase"/>
</dbReference>
<dbReference type="AlphaFoldDB" id="A0A7X3MK41"/>